<evidence type="ECO:0000313" key="3">
    <source>
        <dbReference type="Proteomes" id="UP000009131"/>
    </source>
</evidence>
<comment type="caution">
    <text evidence="2">The sequence shown here is derived from an EMBL/GenBank/DDBJ whole genome shotgun (WGS) entry which is preliminary data.</text>
</comment>
<dbReference type="InParanoid" id="G7EAB9"/>
<protein>
    <submittedName>
        <fullName evidence="2">Uncharacterized protein</fullName>
    </submittedName>
</protein>
<organism evidence="2 3">
    <name type="scientific">Mixia osmundae (strain CBS 9802 / IAM 14324 / JCM 22182 / KY 12970)</name>
    <dbReference type="NCBI Taxonomy" id="764103"/>
    <lineage>
        <taxon>Eukaryota</taxon>
        <taxon>Fungi</taxon>
        <taxon>Dikarya</taxon>
        <taxon>Basidiomycota</taxon>
        <taxon>Pucciniomycotina</taxon>
        <taxon>Mixiomycetes</taxon>
        <taxon>Mixiales</taxon>
        <taxon>Mixiaceae</taxon>
        <taxon>Mixia</taxon>
    </lineage>
</organism>
<accession>G7EAB9</accession>
<dbReference type="Proteomes" id="UP000009131">
    <property type="component" value="Unassembled WGS sequence"/>
</dbReference>
<reference evidence="2 3" key="1">
    <citation type="journal article" date="2011" name="J. Gen. Appl. Microbiol.">
        <title>Draft genome sequencing of the enigmatic basidiomycete Mixia osmundae.</title>
        <authorList>
            <person name="Nishida H."/>
            <person name="Nagatsuka Y."/>
            <person name="Sugiyama J."/>
        </authorList>
    </citation>
    <scope>NUCLEOTIDE SEQUENCE [LARGE SCALE GENOMIC DNA]</scope>
    <source>
        <strain evidence="3">CBS 9802 / IAM 14324 / JCM 22182 / KY 12970</strain>
    </source>
</reference>
<evidence type="ECO:0000256" key="1">
    <source>
        <dbReference type="SAM" id="MobiDB-lite"/>
    </source>
</evidence>
<sequence length="84" mass="9382">MSRFAACAICTSGHIIVRLQQDIQGQLKYAQASRRSSVPAADWISFTVFNALHRPLTEGQREGNEHDPSIAWHAEVPSHDCTHQ</sequence>
<keyword evidence="3" id="KW-1185">Reference proteome</keyword>
<feature type="compositionally biased region" description="Basic and acidic residues" evidence="1">
    <location>
        <begin position="58"/>
        <end position="68"/>
    </location>
</feature>
<dbReference type="HOGENOM" id="CLU_2527969_0_0_1"/>
<gene>
    <name evidence="2" type="primary">Mo06482</name>
    <name evidence="2" type="ORF">E5Q_06482</name>
</gene>
<reference evidence="2 3" key="2">
    <citation type="journal article" date="2012" name="Open Biol.">
        <title>Characteristics of nucleosomes and linker DNA regions on the genome of the basidiomycete Mixia osmundae revealed by mono- and dinucleosome mapping.</title>
        <authorList>
            <person name="Nishida H."/>
            <person name="Kondo S."/>
            <person name="Matsumoto T."/>
            <person name="Suzuki Y."/>
            <person name="Yoshikawa H."/>
            <person name="Taylor T.D."/>
            <person name="Sugiyama J."/>
        </authorList>
    </citation>
    <scope>NUCLEOTIDE SEQUENCE [LARGE SCALE GENOMIC DNA]</scope>
    <source>
        <strain evidence="3">CBS 9802 / IAM 14324 / JCM 22182 / KY 12970</strain>
    </source>
</reference>
<proteinExistence type="predicted"/>
<evidence type="ECO:0000313" key="2">
    <source>
        <dbReference type="EMBL" id="GAA99779.1"/>
    </source>
</evidence>
<dbReference type="EMBL" id="BABT02000234">
    <property type="protein sequence ID" value="GAA99779.1"/>
    <property type="molecule type" value="Genomic_DNA"/>
</dbReference>
<dbReference type="AlphaFoldDB" id="G7EAB9"/>
<feature type="region of interest" description="Disordered" evidence="1">
    <location>
        <begin position="58"/>
        <end position="84"/>
    </location>
</feature>
<name>G7EAB9_MIXOS</name>
<dbReference type="RefSeq" id="XP_014566441.1">
    <property type="nucleotide sequence ID" value="XM_014710955.1"/>
</dbReference>